<dbReference type="EMBL" id="WOGU01000005">
    <property type="protein sequence ID" value="MUN63048.1"/>
    <property type="molecule type" value="Genomic_DNA"/>
</dbReference>
<evidence type="ECO:0000259" key="3">
    <source>
        <dbReference type="Pfam" id="PF02230"/>
    </source>
</evidence>
<dbReference type="AlphaFoldDB" id="A0A6N8GJG7"/>
<protein>
    <recommendedName>
        <fullName evidence="3">Phospholipase/carboxylesterase/thioesterase domain-containing protein</fullName>
    </recommendedName>
</protein>
<dbReference type="Pfam" id="PF02230">
    <property type="entry name" value="Abhydrolase_2"/>
    <property type="match status" value="1"/>
</dbReference>
<keyword evidence="2" id="KW-0378">Hydrolase</keyword>
<dbReference type="InterPro" id="IPR050565">
    <property type="entry name" value="LYPA1-2/EST-like"/>
</dbReference>
<dbReference type="GO" id="GO:0016787">
    <property type="term" value="F:hydrolase activity"/>
    <property type="evidence" value="ECO:0007669"/>
    <property type="project" value="UniProtKB-KW"/>
</dbReference>
<dbReference type="PANTHER" id="PTHR10655:SF17">
    <property type="entry name" value="LYSOPHOSPHOLIPASE-LIKE PROTEIN 1"/>
    <property type="match status" value="1"/>
</dbReference>
<organism evidence="4 5">
    <name type="scientific">Kocuria sediminis</name>
    <dbReference type="NCBI Taxonomy" id="1038857"/>
    <lineage>
        <taxon>Bacteria</taxon>
        <taxon>Bacillati</taxon>
        <taxon>Actinomycetota</taxon>
        <taxon>Actinomycetes</taxon>
        <taxon>Micrococcales</taxon>
        <taxon>Micrococcaceae</taxon>
        <taxon>Kocuria</taxon>
    </lineage>
</organism>
<dbReference type="SUPFAM" id="SSF53474">
    <property type="entry name" value="alpha/beta-Hydrolases"/>
    <property type="match status" value="1"/>
</dbReference>
<feature type="domain" description="Phospholipase/carboxylesterase/thioesterase" evidence="3">
    <location>
        <begin position="20"/>
        <end position="207"/>
    </location>
</feature>
<dbReference type="Proteomes" id="UP000436989">
    <property type="component" value="Unassembled WGS sequence"/>
</dbReference>
<evidence type="ECO:0000256" key="2">
    <source>
        <dbReference type="ARBA" id="ARBA00022801"/>
    </source>
</evidence>
<evidence type="ECO:0000313" key="5">
    <source>
        <dbReference type="Proteomes" id="UP000436989"/>
    </source>
</evidence>
<accession>A0A6N8GJG7</accession>
<dbReference type="RefSeq" id="WP_156268785.1">
    <property type="nucleotide sequence ID" value="NZ_WOGU01000005.1"/>
</dbReference>
<comment type="caution">
    <text evidence="4">The sequence shown here is derived from an EMBL/GenBank/DDBJ whole genome shotgun (WGS) entry which is preliminary data.</text>
</comment>
<proteinExistence type="inferred from homology"/>
<name>A0A6N8GJG7_9MICC</name>
<evidence type="ECO:0000256" key="1">
    <source>
        <dbReference type="ARBA" id="ARBA00006499"/>
    </source>
</evidence>
<dbReference type="PANTHER" id="PTHR10655">
    <property type="entry name" value="LYSOPHOSPHOLIPASE-RELATED"/>
    <property type="match status" value="1"/>
</dbReference>
<evidence type="ECO:0000313" key="4">
    <source>
        <dbReference type="EMBL" id="MUN63048.1"/>
    </source>
</evidence>
<dbReference type="InterPro" id="IPR003140">
    <property type="entry name" value="PLipase/COase/thioEstase"/>
</dbReference>
<gene>
    <name evidence="4" type="ORF">GMA12_07825</name>
</gene>
<comment type="similarity">
    <text evidence="1">Belongs to the AB hydrolase superfamily. AB hydrolase 2 family.</text>
</comment>
<reference evidence="4 5" key="1">
    <citation type="submission" date="2019-12" db="EMBL/GenBank/DDBJ databases">
        <authorList>
            <person name="Shi Y."/>
        </authorList>
    </citation>
    <scope>NUCLEOTIDE SEQUENCE [LARGE SCALE GENOMIC DNA]</scope>
    <source>
        <strain evidence="4 5">JCM 17929</strain>
    </source>
</reference>
<sequence>MSAPAVTGWPHLHRPGAVGSPVLLMLHGTGGDEQGVVALADALDPAAGVLAPRGRVQEQGMNRWFRRLAEGVFDVDDVVARAGELAGFLEAAREHYGLAGRPVVAVGFSNGANIGLATAALHPEALDRVVAFSGMYPFGDRDAGAERLTGTEVLLLNGRADPMAPLDSATRLARTLRRRGAQVDQRLREGGHGITAEELAAARAWLAARA</sequence>
<dbReference type="InterPro" id="IPR029058">
    <property type="entry name" value="AB_hydrolase_fold"/>
</dbReference>
<keyword evidence="5" id="KW-1185">Reference proteome</keyword>
<dbReference type="Gene3D" id="3.40.50.1820">
    <property type="entry name" value="alpha/beta hydrolase"/>
    <property type="match status" value="1"/>
</dbReference>